<comment type="catalytic activity">
    <reaction evidence="3">
        <text>L-seryl-[protein] + ATP = O-phospho-L-seryl-[protein] + ADP + H(+)</text>
        <dbReference type="Rhea" id="RHEA:17989"/>
        <dbReference type="Rhea" id="RHEA-COMP:9863"/>
        <dbReference type="Rhea" id="RHEA-COMP:11604"/>
        <dbReference type="ChEBI" id="CHEBI:15378"/>
        <dbReference type="ChEBI" id="CHEBI:29999"/>
        <dbReference type="ChEBI" id="CHEBI:30616"/>
        <dbReference type="ChEBI" id="CHEBI:83421"/>
        <dbReference type="ChEBI" id="CHEBI:456216"/>
    </reaction>
</comment>
<dbReference type="GO" id="GO:0007166">
    <property type="term" value="P:cell surface receptor signaling pathway"/>
    <property type="evidence" value="ECO:0007669"/>
    <property type="project" value="InterPro"/>
</dbReference>
<organism evidence="6 7">
    <name type="scientific">Saponaria officinalis</name>
    <name type="common">Common soapwort</name>
    <name type="synonym">Lychnis saponaria</name>
    <dbReference type="NCBI Taxonomy" id="3572"/>
    <lineage>
        <taxon>Eukaryota</taxon>
        <taxon>Viridiplantae</taxon>
        <taxon>Streptophyta</taxon>
        <taxon>Embryophyta</taxon>
        <taxon>Tracheophyta</taxon>
        <taxon>Spermatophyta</taxon>
        <taxon>Magnoliopsida</taxon>
        <taxon>eudicotyledons</taxon>
        <taxon>Gunneridae</taxon>
        <taxon>Pentapetalae</taxon>
        <taxon>Caryophyllales</taxon>
        <taxon>Caryophyllaceae</taxon>
        <taxon>Caryophylleae</taxon>
        <taxon>Saponaria</taxon>
    </lineage>
</organism>
<accession>A0AAW1I2X4</accession>
<evidence type="ECO:0000256" key="3">
    <source>
        <dbReference type="ARBA" id="ARBA00047558"/>
    </source>
</evidence>
<evidence type="ECO:0000256" key="4">
    <source>
        <dbReference type="ARBA" id="ARBA00047951"/>
    </source>
</evidence>
<dbReference type="InterPro" id="IPR011009">
    <property type="entry name" value="Kinase-like_dom_sf"/>
</dbReference>
<dbReference type="PROSITE" id="PS50011">
    <property type="entry name" value="PROTEIN_KINASE_DOM"/>
    <property type="match status" value="1"/>
</dbReference>
<dbReference type="AlphaFoldDB" id="A0AAW1I2X4"/>
<dbReference type="PANTHER" id="PTHR27005:SF466">
    <property type="entry name" value="NON-FUNCTIONAL PSEUDOKINASE ZED1-LIKE"/>
    <property type="match status" value="1"/>
</dbReference>
<sequence length="357" mass="40342">MKRPAIFRFFQTHHQCQHQHQHQHQQGSSISNYRVFSGNNEKFIKNGALLLQDRLSLFDGRTNPIHCFSVEDLNAMNVQFPMAFSGQPIYAGVWDGKLVLVKKLSDSQSDLACREIAVATQMGNHTNVHRLLGCCLHTQCPILVYEWAENGTLDDRIFRYKEHNKEALEWKVRLRVALEIAHAAAYLHTAFRRPIIHRDLKPSNVFLDQDDSARLSHFCLTISIPKGKTHVEEGIVWGTFGYIAVDYMKSGRVAESSDVYSFGILLLVLMTGKPASFTIELDRGQVNLVDWVSNCCATDCVLDIVDPAINTTGAIAEKQLKTLVELALRCSARDEECRPTMVDMTTQLTNMIDHAIV</sequence>
<dbReference type="SMART" id="SM00220">
    <property type="entry name" value="S_TKc"/>
    <property type="match status" value="1"/>
</dbReference>
<keyword evidence="1" id="KW-0547">Nucleotide-binding</keyword>
<dbReference type="Gene3D" id="1.10.510.10">
    <property type="entry name" value="Transferase(Phosphotransferase) domain 1"/>
    <property type="match status" value="1"/>
</dbReference>
<dbReference type="Gene3D" id="3.30.200.20">
    <property type="entry name" value="Phosphorylase Kinase, domain 1"/>
    <property type="match status" value="1"/>
</dbReference>
<keyword evidence="7" id="KW-1185">Reference proteome</keyword>
<comment type="catalytic activity">
    <reaction evidence="4">
        <text>L-threonyl-[protein] + ATP = O-phospho-L-threonyl-[protein] + ADP + H(+)</text>
        <dbReference type="Rhea" id="RHEA:46608"/>
        <dbReference type="Rhea" id="RHEA-COMP:11060"/>
        <dbReference type="Rhea" id="RHEA-COMP:11605"/>
        <dbReference type="ChEBI" id="CHEBI:15378"/>
        <dbReference type="ChEBI" id="CHEBI:30013"/>
        <dbReference type="ChEBI" id="CHEBI:30616"/>
        <dbReference type="ChEBI" id="CHEBI:61977"/>
        <dbReference type="ChEBI" id="CHEBI:456216"/>
    </reaction>
</comment>
<keyword evidence="2" id="KW-0067">ATP-binding</keyword>
<dbReference type="InterPro" id="IPR008271">
    <property type="entry name" value="Ser/Thr_kinase_AS"/>
</dbReference>
<evidence type="ECO:0000256" key="2">
    <source>
        <dbReference type="ARBA" id="ARBA00022840"/>
    </source>
</evidence>
<dbReference type="Proteomes" id="UP001443914">
    <property type="component" value="Unassembled WGS sequence"/>
</dbReference>
<evidence type="ECO:0000313" key="6">
    <source>
        <dbReference type="EMBL" id="KAK9682960.1"/>
    </source>
</evidence>
<dbReference type="GO" id="GO:0005524">
    <property type="term" value="F:ATP binding"/>
    <property type="evidence" value="ECO:0007669"/>
    <property type="project" value="UniProtKB-KW"/>
</dbReference>
<dbReference type="GO" id="GO:0004674">
    <property type="term" value="F:protein serine/threonine kinase activity"/>
    <property type="evidence" value="ECO:0007669"/>
    <property type="project" value="TreeGrafter"/>
</dbReference>
<evidence type="ECO:0000256" key="1">
    <source>
        <dbReference type="ARBA" id="ARBA00022741"/>
    </source>
</evidence>
<dbReference type="PROSITE" id="PS00108">
    <property type="entry name" value="PROTEIN_KINASE_ST"/>
    <property type="match status" value="1"/>
</dbReference>
<dbReference type="SUPFAM" id="SSF56112">
    <property type="entry name" value="Protein kinase-like (PK-like)"/>
    <property type="match status" value="1"/>
</dbReference>
<feature type="domain" description="Protein kinase" evidence="5">
    <location>
        <begin position="51"/>
        <end position="357"/>
    </location>
</feature>
<name>A0AAW1I2X4_SAPOF</name>
<dbReference type="GO" id="GO:0005886">
    <property type="term" value="C:plasma membrane"/>
    <property type="evidence" value="ECO:0007669"/>
    <property type="project" value="TreeGrafter"/>
</dbReference>
<dbReference type="InterPro" id="IPR045274">
    <property type="entry name" value="WAK-like"/>
</dbReference>
<dbReference type="EMBL" id="JBDFQZ010000010">
    <property type="protein sequence ID" value="KAK9682960.1"/>
    <property type="molecule type" value="Genomic_DNA"/>
</dbReference>
<protein>
    <recommendedName>
        <fullName evidence="5">Protein kinase domain-containing protein</fullName>
    </recommendedName>
</protein>
<evidence type="ECO:0000259" key="5">
    <source>
        <dbReference type="PROSITE" id="PS50011"/>
    </source>
</evidence>
<evidence type="ECO:0000313" key="7">
    <source>
        <dbReference type="Proteomes" id="UP001443914"/>
    </source>
</evidence>
<dbReference type="InterPro" id="IPR001245">
    <property type="entry name" value="Ser-Thr/Tyr_kinase_cat_dom"/>
</dbReference>
<proteinExistence type="predicted"/>
<dbReference type="InterPro" id="IPR000719">
    <property type="entry name" value="Prot_kinase_dom"/>
</dbReference>
<comment type="caution">
    <text evidence="6">The sequence shown here is derived from an EMBL/GenBank/DDBJ whole genome shotgun (WGS) entry which is preliminary data.</text>
</comment>
<reference evidence="6" key="1">
    <citation type="submission" date="2024-03" db="EMBL/GenBank/DDBJ databases">
        <title>WGS assembly of Saponaria officinalis var. Norfolk2.</title>
        <authorList>
            <person name="Jenkins J."/>
            <person name="Shu S."/>
            <person name="Grimwood J."/>
            <person name="Barry K."/>
            <person name="Goodstein D."/>
            <person name="Schmutz J."/>
            <person name="Leebens-Mack J."/>
            <person name="Osbourn A."/>
        </authorList>
    </citation>
    <scope>NUCLEOTIDE SEQUENCE [LARGE SCALE GENOMIC DNA]</scope>
    <source>
        <strain evidence="6">JIC</strain>
    </source>
</reference>
<dbReference type="PANTHER" id="PTHR27005">
    <property type="entry name" value="WALL-ASSOCIATED RECEPTOR KINASE-LIKE 21"/>
    <property type="match status" value="1"/>
</dbReference>
<dbReference type="Pfam" id="PF07714">
    <property type="entry name" value="PK_Tyr_Ser-Thr"/>
    <property type="match status" value="1"/>
</dbReference>
<gene>
    <name evidence="6" type="ORF">RND81_10G109400</name>
</gene>